<dbReference type="GO" id="GO:0016709">
    <property type="term" value="F:oxidoreductase activity, acting on paired donors, with incorporation or reduction of molecular oxygen, NAD(P)H as one donor, and incorporation of one atom of oxygen"/>
    <property type="evidence" value="ECO:0007669"/>
    <property type="project" value="UniProtKB-ARBA"/>
</dbReference>
<keyword evidence="5" id="KW-0472">Membrane</keyword>
<keyword evidence="5" id="KW-1133">Transmembrane helix</keyword>
<evidence type="ECO:0000313" key="8">
    <source>
        <dbReference type="Proteomes" id="UP000308133"/>
    </source>
</evidence>
<reference evidence="7 8" key="1">
    <citation type="submission" date="2018-02" db="EMBL/GenBank/DDBJ databases">
        <title>Draft genome sequences of Elsinoe sp., causing black scab on jojoba.</title>
        <authorList>
            <person name="Stodart B."/>
            <person name="Jeffress S."/>
            <person name="Ash G."/>
            <person name="Arun Chinnappa K."/>
        </authorList>
    </citation>
    <scope>NUCLEOTIDE SEQUENCE [LARGE SCALE GENOMIC DNA]</scope>
    <source>
        <strain evidence="7 8">Hillstone_2</strain>
    </source>
</reference>
<protein>
    <submittedName>
        <fullName evidence="7">FAD-binding domain-containing protein 52</fullName>
    </submittedName>
</protein>
<keyword evidence="2" id="KW-0285">Flavoprotein</keyword>
<feature type="domain" description="FAD-binding" evidence="6">
    <location>
        <begin position="34"/>
        <end position="388"/>
    </location>
</feature>
<dbReference type="AlphaFoldDB" id="A0A4U7ARI9"/>
<dbReference type="InterPro" id="IPR002938">
    <property type="entry name" value="FAD-bd"/>
</dbReference>
<evidence type="ECO:0000256" key="4">
    <source>
        <dbReference type="ARBA" id="ARBA00023002"/>
    </source>
</evidence>
<sequence>MQSITVSGYVNVHYNILPPLLYLFKKFKGTDHHQILIIGAGPAGLLLALLLSQHSIPSLVLESWPHLDTRLRATQYGVPATRVFARAGVLPDLREAGMNNFPGVCWRTAQKENRTGDKVVGEGEKLVSIDLNVVQGEEDRMVVMQLGQMLEILYRHCLERGRGLVEVRFGTKVVGVGEEAGKAWVDVESEERTERLLADYVVGCDGASSTVRRSLFGREWPGETMPYRFVVQNVYYDGFEKHGWNGGNYIVDPDHWGLIAHRGSSGLWRVTYGDSRTDLSDEEILARRPWHMEAMLPGKPKPDQYRIEQTNIYNTHNRCVDKLKVGRIFLTGDAAHVCNPMGGYGCMSAILDVDGLATCFAGYYHGKASEDILETFADVRRDLFLKYVDARSMKNLNRVARSDPATVKDTDKFFQLLIELNKDQQKMKEFLLKVSSIEYDFKQHYFPGHGGSTRSEKPNLAGDEVAGNIEVVDV</sequence>
<evidence type="ECO:0000256" key="2">
    <source>
        <dbReference type="ARBA" id="ARBA00022630"/>
    </source>
</evidence>
<evidence type="ECO:0000256" key="1">
    <source>
        <dbReference type="ARBA" id="ARBA00001974"/>
    </source>
</evidence>
<dbReference type="PANTHER" id="PTHR43004">
    <property type="entry name" value="TRK SYSTEM POTASSIUM UPTAKE PROTEIN"/>
    <property type="match status" value="1"/>
</dbReference>
<accession>A0A4U7ARI9</accession>
<proteinExistence type="predicted"/>
<dbReference type="Pfam" id="PF01494">
    <property type="entry name" value="FAD_binding_3"/>
    <property type="match status" value="1"/>
</dbReference>
<evidence type="ECO:0000256" key="3">
    <source>
        <dbReference type="ARBA" id="ARBA00022827"/>
    </source>
</evidence>
<keyword evidence="4" id="KW-0560">Oxidoreductase</keyword>
<evidence type="ECO:0000313" key="7">
    <source>
        <dbReference type="EMBL" id="TKX19036.1"/>
    </source>
</evidence>
<evidence type="ECO:0000259" key="6">
    <source>
        <dbReference type="Pfam" id="PF01494"/>
    </source>
</evidence>
<dbReference type="InterPro" id="IPR050641">
    <property type="entry name" value="RIFMO-like"/>
</dbReference>
<keyword evidence="3" id="KW-0274">FAD</keyword>
<comment type="caution">
    <text evidence="7">The sequence shown here is derived from an EMBL/GenBank/DDBJ whole genome shotgun (WGS) entry which is preliminary data.</text>
</comment>
<dbReference type="GO" id="GO:0071949">
    <property type="term" value="F:FAD binding"/>
    <property type="evidence" value="ECO:0007669"/>
    <property type="project" value="InterPro"/>
</dbReference>
<dbReference type="PANTHER" id="PTHR43004:SF19">
    <property type="entry name" value="BINDING MONOOXYGENASE, PUTATIVE (JCVI)-RELATED"/>
    <property type="match status" value="1"/>
</dbReference>
<organism evidence="7 8">
    <name type="scientific">Elsinoe australis</name>
    <dbReference type="NCBI Taxonomy" id="40998"/>
    <lineage>
        <taxon>Eukaryota</taxon>
        <taxon>Fungi</taxon>
        <taxon>Dikarya</taxon>
        <taxon>Ascomycota</taxon>
        <taxon>Pezizomycotina</taxon>
        <taxon>Dothideomycetes</taxon>
        <taxon>Dothideomycetidae</taxon>
        <taxon>Myriangiales</taxon>
        <taxon>Elsinoaceae</taxon>
        <taxon>Elsinoe</taxon>
    </lineage>
</organism>
<dbReference type="InterPro" id="IPR036188">
    <property type="entry name" value="FAD/NAD-bd_sf"/>
</dbReference>
<dbReference type="PRINTS" id="PR00420">
    <property type="entry name" value="RNGMNOXGNASE"/>
</dbReference>
<gene>
    <name evidence="7" type="ORF">C1H76_8927</name>
</gene>
<comment type="cofactor">
    <cofactor evidence="1">
        <name>FAD</name>
        <dbReference type="ChEBI" id="CHEBI:57692"/>
    </cofactor>
</comment>
<dbReference type="EMBL" id="PTQR01000123">
    <property type="protein sequence ID" value="TKX19036.1"/>
    <property type="molecule type" value="Genomic_DNA"/>
</dbReference>
<dbReference type="SUPFAM" id="SSF51905">
    <property type="entry name" value="FAD/NAD(P)-binding domain"/>
    <property type="match status" value="1"/>
</dbReference>
<dbReference type="Gene3D" id="3.30.70.2450">
    <property type="match status" value="1"/>
</dbReference>
<feature type="transmembrane region" description="Helical" evidence="5">
    <location>
        <begin position="35"/>
        <end position="52"/>
    </location>
</feature>
<dbReference type="Proteomes" id="UP000308133">
    <property type="component" value="Unassembled WGS sequence"/>
</dbReference>
<dbReference type="Gene3D" id="3.50.50.60">
    <property type="entry name" value="FAD/NAD(P)-binding domain"/>
    <property type="match status" value="1"/>
</dbReference>
<name>A0A4U7ARI9_9PEZI</name>
<evidence type="ECO:0000256" key="5">
    <source>
        <dbReference type="SAM" id="Phobius"/>
    </source>
</evidence>
<keyword evidence="5" id="KW-0812">Transmembrane</keyword>